<gene>
    <name evidence="1" type="ORF">MNBD_NITROSPINAE04-965</name>
</gene>
<proteinExistence type="predicted"/>
<sequence length="102" mass="11080">PVPKEAKAQFQRGLVWVLENASMNTIADTIAEYAEVSVDEVAGGRWVIRSESGAEDIIEPGKLKGPALFDKINASLPSGKRFSKLPVKISGVTFYSRESVQT</sequence>
<accession>A0A3B1BSJ3</accession>
<organism evidence="1">
    <name type="scientific">hydrothermal vent metagenome</name>
    <dbReference type="NCBI Taxonomy" id="652676"/>
    <lineage>
        <taxon>unclassified sequences</taxon>
        <taxon>metagenomes</taxon>
        <taxon>ecological metagenomes</taxon>
    </lineage>
</organism>
<name>A0A3B1BSJ3_9ZZZZ</name>
<feature type="non-terminal residue" evidence="1">
    <location>
        <position position="1"/>
    </location>
</feature>
<evidence type="ECO:0000313" key="1">
    <source>
        <dbReference type="EMBL" id="VAX17511.1"/>
    </source>
</evidence>
<protein>
    <submittedName>
        <fullName evidence="1">Uncharacterized protein</fullName>
    </submittedName>
</protein>
<dbReference type="AlphaFoldDB" id="A0A3B1BSJ3"/>
<dbReference type="EMBL" id="UOGA01000097">
    <property type="protein sequence ID" value="VAX17511.1"/>
    <property type="molecule type" value="Genomic_DNA"/>
</dbReference>
<reference evidence="1" key="1">
    <citation type="submission" date="2018-06" db="EMBL/GenBank/DDBJ databases">
        <authorList>
            <person name="Zhirakovskaya E."/>
        </authorList>
    </citation>
    <scope>NUCLEOTIDE SEQUENCE</scope>
</reference>